<dbReference type="PROSITE" id="PS51892">
    <property type="entry name" value="SUBTILASE"/>
    <property type="match status" value="1"/>
</dbReference>
<sequence length="682" mass="73486">MKRIVGILIFVLFTTVMVRAQFATDQLIVQFHNDVNIDEFTHDMNNAFGNQLVYKSKELSGRMNMHLIHFDTNLANIDKLLGVFGSDQRTIAVQPNHTNVELRDKTPNDLDYPAQWALNETRLGNMAAPTAWDYSTGDTTSTGEKIVIAVVDNGFDLNHQDLSFFENTNEIPNNNIDDDQNGYVDDVNGWNAYNDTNVIPTQQHGTHVTGIAAAKGDNNQGVTGVGWGMEVLPIAGSSGSEAVVLAAYGYILEMRALYNETDGQKGAFVVAANSSFGINFADASQYPLWCNFYDSLGAEGVLSTGATINGNIDIDQFGDMPTTCSSPYLLSVTNLTEDAVKNAGAGYGTTHIDIAAPGTDIYSTVPSNSYSNSTGTSMAAPQVAGAIGLLYSAMCPDLINLYKQNPDSIALYVRESILKGADTLSLLQGTSATEGKLNLTRAIEEMLRFDCTDISFESSQANCEPCGAEVIVDLHYAVAPIEYYWNDGLVTDNNVRSGMCAGNYSVTGVDRYGNGKVVNIEISQFDSIVLTSQVNLISAPNAGDGSIQLQVSGGNGNIEYEWSTGDTTDAIQNLSQGNYQVTVTDSTGCSVTKSFDMFLSGSDELTENDISIYPNPTKGLVTVRTGGARGLTLDVLDVVGKVVLTERLDKQMIDLTGLPSGLYIFKIHSDGNPVKTEKVIVR</sequence>
<dbReference type="GO" id="GO:0004252">
    <property type="term" value="F:serine-type endopeptidase activity"/>
    <property type="evidence" value="ECO:0007669"/>
    <property type="project" value="UniProtKB-UniRule"/>
</dbReference>
<feature type="domain" description="Secretion system C-terminal sorting" evidence="8">
    <location>
        <begin position="612"/>
        <end position="681"/>
    </location>
</feature>
<dbReference type="InterPro" id="IPR036852">
    <property type="entry name" value="Peptidase_S8/S53_dom_sf"/>
</dbReference>
<dbReference type="InterPro" id="IPR026444">
    <property type="entry name" value="Secre_tail"/>
</dbReference>
<dbReference type="Proteomes" id="UP000435357">
    <property type="component" value="Unassembled WGS sequence"/>
</dbReference>
<evidence type="ECO:0000256" key="1">
    <source>
        <dbReference type="ARBA" id="ARBA00011073"/>
    </source>
</evidence>
<dbReference type="InterPro" id="IPR000209">
    <property type="entry name" value="Peptidase_S8/S53_dom"/>
</dbReference>
<dbReference type="InterPro" id="IPR023828">
    <property type="entry name" value="Peptidase_S8_Ser-AS"/>
</dbReference>
<dbReference type="Pfam" id="PF18962">
    <property type="entry name" value="Por_Secre_tail"/>
    <property type="match status" value="1"/>
</dbReference>
<keyword evidence="4 6" id="KW-0378">Hydrolase</keyword>
<evidence type="ECO:0000256" key="4">
    <source>
        <dbReference type="ARBA" id="ARBA00022801"/>
    </source>
</evidence>
<name>A0A6N6M6B1_9FLAO</name>
<dbReference type="RefSeq" id="WP_151166962.1">
    <property type="nucleotide sequence ID" value="NZ_WACR01000003.1"/>
</dbReference>
<feature type="active site" description="Charge relay system" evidence="6">
    <location>
        <position position="204"/>
    </location>
</feature>
<dbReference type="InterPro" id="IPR015500">
    <property type="entry name" value="Peptidase_S8_subtilisin-rel"/>
</dbReference>
<evidence type="ECO:0000256" key="6">
    <source>
        <dbReference type="PROSITE-ProRule" id="PRU01240"/>
    </source>
</evidence>
<keyword evidence="2 6" id="KW-0645">Protease</keyword>
<dbReference type="OrthoDB" id="1055762at2"/>
<keyword evidence="10" id="KW-1185">Reference proteome</keyword>
<comment type="similarity">
    <text evidence="1 6">Belongs to the peptidase S8 family.</text>
</comment>
<gene>
    <name evidence="9" type="ORF">F3059_04675</name>
</gene>
<dbReference type="EMBL" id="WACR01000003">
    <property type="protein sequence ID" value="KAB1065253.1"/>
    <property type="molecule type" value="Genomic_DNA"/>
</dbReference>
<dbReference type="PANTHER" id="PTHR43399">
    <property type="entry name" value="SUBTILISIN-RELATED"/>
    <property type="match status" value="1"/>
</dbReference>
<dbReference type="Gene3D" id="3.40.50.200">
    <property type="entry name" value="Peptidase S8/S53 domain"/>
    <property type="match status" value="1"/>
</dbReference>
<evidence type="ECO:0000259" key="8">
    <source>
        <dbReference type="Pfam" id="PF18962"/>
    </source>
</evidence>
<evidence type="ECO:0000256" key="2">
    <source>
        <dbReference type="ARBA" id="ARBA00022670"/>
    </source>
</evidence>
<accession>A0A6N6M6B1</accession>
<comment type="caution">
    <text evidence="9">The sequence shown here is derived from an EMBL/GenBank/DDBJ whole genome shotgun (WGS) entry which is preliminary data.</text>
</comment>
<feature type="active site" description="Charge relay system" evidence="6">
    <location>
        <position position="377"/>
    </location>
</feature>
<dbReference type="GO" id="GO:0006508">
    <property type="term" value="P:proteolysis"/>
    <property type="evidence" value="ECO:0007669"/>
    <property type="project" value="UniProtKB-KW"/>
</dbReference>
<evidence type="ECO:0000313" key="9">
    <source>
        <dbReference type="EMBL" id="KAB1065253.1"/>
    </source>
</evidence>
<protein>
    <submittedName>
        <fullName evidence="9">S8 family serine peptidase</fullName>
    </submittedName>
</protein>
<dbReference type="NCBIfam" id="TIGR04183">
    <property type="entry name" value="Por_Secre_tail"/>
    <property type="match status" value="1"/>
</dbReference>
<dbReference type="PRINTS" id="PR00723">
    <property type="entry name" value="SUBTILISIN"/>
</dbReference>
<feature type="active site" description="Charge relay system" evidence="6">
    <location>
        <position position="152"/>
    </location>
</feature>
<dbReference type="SUPFAM" id="SSF52743">
    <property type="entry name" value="Subtilisin-like"/>
    <property type="match status" value="1"/>
</dbReference>
<reference evidence="9 10" key="1">
    <citation type="submission" date="2019-09" db="EMBL/GenBank/DDBJ databases">
        <title>Genomes of Cryomorphaceae.</title>
        <authorList>
            <person name="Bowman J.P."/>
        </authorList>
    </citation>
    <scope>NUCLEOTIDE SEQUENCE [LARGE SCALE GENOMIC DNA]</scope>
    <source>
        <strain evidence="9 10">KCTC 52047</strain>
    </source>
</reference>
<dbReference type="Pfam" id="PF00082">
    <property type="entry name" value="Peptidase_S8"/>
    <property type="match status" value="1"/>
</dbReference>
<feature type="domain" description="Peptidase S8/S53" evidence="7">
    <location>
        <begin position="143"/>
        <end position="393"/>
    </location>
</feature>
<dbReference type="InterPro" id="IPR051048">
    <property type="entry name" value="Peptidase_S8/S53_subtilisin"/>
</dbReference>
<proteinExistence type="inferred from homology"/>
<evidence type="ECO:0000313" key="10">
    <source>
        <dbReference type="Proteomes" id="UP000435357"/>
    </source>
</evidence>
<dbReference type="PROSITE" id="PS00137">
    <property type="entry name" value="SUBTILASE_HIS"/>
    <property type="match status" value="1"/>
</dbReference>
<dbReference type="PANTHER" id="PTHR43399:SF4">
    <property type="entry name" value="CELL WALL-ASSOCIATED PROTEASE"/>
    <property type="match status" value="1"/>
</dbReference>
<dbReference type="InterPro" id="IPR022398">
    <property type="entry name" value="Peptidase_S8_His-AS"/>
</dbReference>
<dbReference type="Pfam" id="PF13573">
    <property type="entry name" value="SprB"/>
    <property type="match status" value="1"/>
</dbReference>
<dbReference type="InterPro" id="IPR025667">
    <property type="entry name" value="SprB_repeat"/>
</dbReference>
<dbReference type="AlphaFoldDB" id="A0A6N6M6B1"/>
<dbReference type="PROSITE" id="PS00138">
    <property type="entry name" value="SUBTILASE_SER"/>
    <property type="match status" value="1"/>
</dbReference>
<keyword evidence="3" id="KW-0732">Signal</keyword>
<organism evidence="9 10">
    <name type="scientific">Salibacter halophilus</name>
    <dbReference type="NCBI Taxonomy" id="1803916"/>
    <lineage>
        <taxon>Bacteria</taxon>
        <taxon>Pseudomonadati</taxon>
        <taxon>Bacteroidota</taxon>
        <taxon>Flavobacteriia</taxon>
        <taxon>Flavobacteriales</taxon>
        <taxon>Salibacteraceae</taxon>
        <taxon>Salibacter</taxon>
    </lineage>
</organism>
<evidence type="ECO:0000256" key="3">
    <source>
        <dbReference type="ARBA" id="ARBA00022729"/>
    </source>
</evidence>
<evidence type="ECO:0000256" key="5">
    <source>
        <dbReference type="ARBA" id="ARBA00022825"/>
    </source>
</evidence>
<keyword evidence="5 6" id="KW-0720">Serine protease</keyword>
<evidence type="ECO:0000259" key="7">
    <source>
        <dbReference type="Pfam" id="PF00082"/>
    </source>
</evidence>